<organism evidence="7 8">
    <name type="scientific">Arthrobacter echini</name>
    <dbReference type="NCBI Taxonomy" id="1529066"/>
    <lineage>
        <taxon>Bacteria</taxon>
        <taxon>Bacillati</taxon>
        <taxon>Actinomycetota</taxon>
        <taxon>Actinomycetes</taxon>
        <taxon>Micrococcales</taxon>
        <taxon>Micrococcaceae</taxon>
        <taxon>Arthrobacter</taxon>
    </lineage>
</organism>
<feature type="transmembrane region" description="Helical" evidence="5">
    <location>
        <begin position="291"/>
        <end position="309"/>
    </location>
</feature>
<dbReference type="GO" id="GO:0005886">
    <property type="term" value="C:plasma membrane"/>
    <property type="evidence" value="ECO:0007669"/>
    <property type="project" value="UniProtKB-SubCell"/>
</dbReference>
<keyword evidence="5" id="KW-0874">Quinone</keyword>
<dbReference type="EMBL" id="SSWH01000017">
    <property type="protein sequence ID" value="THJ64822.1"/>
    <property type="molecule type" value="Genomic_DNA"/>
</dbReference>
<keyword evidence="2 5" id="KW-0812">Transmembrane</keyword>
<evidence type="ECO:0000313" key="7">
    <source>
        <dbReference type="EMBL" id="THJ64822.1"/>
    </source>
</evidence>
<comment type="function">
    <text evidence="5">NDH-1 shuttles electrons from NADH, via FMN and iron-sulfur (Fe-S) centers, to quinones in the respiratory chain. The immediate electron acceptor for the enzyme in this species is believed to be a menaquinone. Couples the redox reaction to proton translocation (for every two electrons transferred, four hydrogen ions are translocated across the cytoplasmic membrane), and thus conserves the redox energy in a proton gradient.</text>
</comment>
<dbReference type="PANTHER" id="PTHR22773">
    <property type="entry name" value="NADH DEHYDROGENASE"/>
    <property type="match status" value="1"/>
</dbReference>
<keyword evidence="5" id="KW-1003">Cell membrane</keyword>
<proteinExistence type="inferred from homology"/>
<dbReference type="InterPro" id="IPR001750">
    <property type="entry name" value="ND/Mrp_TM"/>
</dbReference>
<keyword evidence="5" id="KW-0813">Transport</keyword>
<keyword evidence="5" id="KW-0520">NAD</keyword>
<dbReference type="InterPro" id="IPR010096">
    <property type="entry name" value="NADH-Q_OxRdtase_suN/2"/>
</dbReference>
<dbReference type="GO" id="GO:0042773">
    <property type="term" value="P:ATP synthesis coupled electron transport"/>
    <property type="evidence" value="ECO:0007669"/>
    <property type="project" value="InterPro"/>
</dbReference>
<dbReference type="HAMAP" id="MF_00445">
    <property type="entry name" value="NDH1_NuoN_1"/>
    <property type="match status" value="1"/>
</dbReference>
<dbReference type="GO" id="GO:0050136">
    <property type="term" value="F:NADH dehydrogenase (quinone) (non-electrogenic) activity"/>
    <property type="evidence" value="ECO:0007669"/>
    <property type="project" value="UniProtKB-UniRule"/>
</dbReference>
<dbReference type="AlphaFoldDB" id="A0A4S5E0P0"/>
<feature type="transmembrane region" description="Helical" evidence="5">
    <location>
        <begin position="452"/>
        <end position="473"/>
    </location>
</feature>
<dbReference type="GO" id="GO:0048038">
    <property type="term" value="F:quinone binding"/>
    <property type="evidence" value="ECO:0007669"/>
    <property type="project" value="UniProtKB-KW"/>
</dbReference>
<comment type="catalytic activity">
    <reaction evidence="5">
        <text>a quinone + NADH + 5 H(+)(in) = a quinol + NAD(+) + 4 H(+)(out)</text>
        <dbReference type="Rhea" id="RHEA:57888"/>
        <dbReference type="ChEBI" id="CHEBI:15378"/>
        <dbReference type="ChEBI" id="CHEBI:24646"/>
        <dbReference type="ChEBI" id="CHEBI:57540"/>
        <dbReference type="ChEBI" id="CHEBI:57945"/>
        <dbReference type="ChEBI" id="CHEBI:132124"/>
    </reaction>
</comment>
<reference evidence="7 8" key="1">
    <citation type="submission" date="2019-04" db="EMBL/GenBank/DDBJ databases">
        <authorList>
            <person name="Liu Q."/>
            <person name="Xin Y.-H."/>
        </authorList>
    </citation>
    <scope>NUCLEOTIDE SEQUENCE [LARGE SCALE GENOMIC DNA]</scope>
    <source>
        <strain evidence="7 8">AM23</strain>
    </source>
</reference>
<evidence type="ECO:0000256" key="6">
    <source>
        <dbReference type="RuleBase" id="RU000320"/>
    </source>
</evidence>
<feature type="transmembrane region" description="Helical" evidence="5">
    <location>
        <begin position="393"/>
        <end position="413"/>
    </location>
</feature>
<feature type="transmembrane region" description="Helical" evidence="5">
    <location>
        <begin position="321"/>
        <end position="340"/>
    </location>
</feature>
<evidence type="ECO:0000256" key="1">
    <source>
        <dbReference type="ARBA" id="ARBA00004127"/>
    </source>
</evidence>
<feature type="transmembrane region" description="Helical" evidence="5">
    <location>
        <begin position="6"/>
        <end position="27"/>
    </location>
</feature>
<dbReference type="GO" id="GO:0012505">
    <property type="term" value="C:endomembrane system"/>
    <property type="evidence" value="ECO:0007669"/>
    <property type="project" value="UniProtKB-SubCell"/>
</dbReference>
<keyword evidence="3 5" id="KW-1133">Transmembrane helix</keyword>
<keyword evidence="8" id="KW-1185">Reference proteome</keyword>
<dbReference type="EC" id="7.1.1.-" evidence="5"/>
<feature type="transmembrane region" description="Helical" evidence="5">
    <location>
        <begin position="232"/>
        <end position="251"/>
    </location>
</feature>
<gene>
    <name evidence="5" type="primary">nuoN</name>
    <name evidence="7" type="ORF">E8P82_14055</name>
</gene>
<evidence type="ECO:0000256" key="4">
    <source>
        <dbReference type="ARBA" id="ARBA00023136"/>
    </source>
</evidence>
<feature type="transmembrane region" description="Helical" evidence="5">
    <location>
        <begin position="352"/>
        <end position="373"/>
    </location>
</feature>
<comment type="similarity">
    <text evidence="5">Belongs to the complex I subunit 2 family.</text>
</comment>
<comment type="subcellular location">
    <subcellularLocation>
        <location evidence="5">Cell membrane</location>
        <topology evidence="5">Multi-pass membrane protein</topology>
    </subcellularLocation>
    <subcellularLocation>
        <location evidence="1">Endomembrane system</location>
        <topology evidence="1">Multi-pass membrane protein</topology>
    </subcellularLocation>
    <subcellularLocation>
        <location evidence="6">Membrane</location>
        <topology evidence="6">Multi-pass membrane protein</topology>
    </subcellularLocation>
</comment>
<feature type="transmembrane region" description="Helical" evidence="5">
    <location>
        <begin position="104"/>
        <end position="120"/>
    </location>
</feature>
<dbReference type="Pfam" id="PF00361">
    <property type="entry name" value="Proton_antipo_M"/>
    <property type="match status" value="1"/>
</dbReference>
<dbReference type="GO" id="GO:0008137">
    <property type="term" value="F:NADH dehydrogenase (ubiquinone) activity"/>
    <property type="evidence" value="ECO:0007669"/>
    <property type="project" value="InterPro"/>
</dbReference>
<feature type="transmembrane region" description="Helical" evidence="5">
    <location>
        <begin position="34"/>
        <end position="54"/>
    </location>
</feature>
<accession>A0A4S5E0P0</accession>
<protein>
    <recommendedName>
        <fullName evidence="5">NADH-quinone oxidoreductase subunit N</fullName>
        <ecNumber evidence="5">7.1.1.-</ecNumber>
    </recommendedName>
    <alternativeName>
        <fullName evidence="5">NADH dehydrogenase I subunit N</fullName>
    </alternativeName>
    <alternativeName>
        <fullName evidence="5">NDH-1 subunit N</fullName>
    </alternativeName>
</protein>
<dbReference type="OrthoDB" id="9811718at2"/>
<feature type="transmembrane region" description="Helical" evidence="5">
    <location>
        <begin position="126"/>
        <end position="145"/>
    </location>
</feature>
<evidence type="ECO:0000256" key="3">
    <source>
        <dbReference type="ARBA" id="ARBA00022989"/>
    </source>
</evidence>
<dbReference type="Proteomes" id="UP000305233">
    <property type="component" value="Unassembled WGS sequence"/>
</dbReference>
<comment type="subunit">
    <text evidence="5">NDH-1 is composed of 14 different subunits. Subunits NuoA, H, J, K, L, M, N constitute the membrane sector of the complex.</text>
</comment>
<evidence type="ECO:0000256" key="2">
    <source>
        <dbReference type="ARBA" id="ARBA00022692"/>
    </source>
</evidence>
<feature type="transmembrane region" description="Helical" evidence="5">
    <location>
        <begin position="191"/>
        <end position="212"/>
    </location>
</feature>
<sequence>MDMDFSVLAPEIVVLTGAVTALLAGSFSPRNKQWISRLIAALAVTVGAGFAVAGTLGKPETVFAGTFAVDTATGVARAIICVATLLVIALGGKELTGTSRESETYSLILLSALGAMVMSGTSDLLVLAVGYLLASIPLYALIGMGRSPHAAEAALKTYLLGAFFGIALMLGVAVLYALAGGSTYDALNTELTGAPAAATAVGLVGVLAGLAFKAGAVPGHFWIPDAAQGAGITAATFLTTVPKVGAIIAAYRLLSSIPDTVDWPLLIGLLSVASMTLGNFAAYFQTDVRRLLGWSTVSQAGYLLVPVAVAGHSTLALPSLLFYLAAYAVSNVGAFAVIAATGRYEVEDYRGLIRTAPWLAGALLISLLSLVGTPPTAVFVGKLTTFTAGWDGGLPWLVVLAALNTVVSLFYYLRWIAPAFARSPATPKTRAASDQASSARASSTRGGAASTAAIAGMAVLALGLSAGLLWPWLQGPLAR</sequence>
<feature type="transmembrane region" description="Helical" evidence="5">
    <location>
        <begin position="263"/>
        <end position="284"/>
    </location>
</feature>
<evidence type="ECO:0000256" key="5">
    <source>
        <dbReference type="HAMAP-Rule" id="MF_00445"/>
    </source>
</evidence>
<keyword evidence="4 5" id="KW-0472">Membrane</keyword>
<feature type="transmembrane region" description="Helical" evidence="5">
    <location>
        <begin position="74"/>
        <end position="92"/>
    </location>
</feature>
<feature type="transmembrane region" description="Helical" evidence="5">
    <location>
        <begin position="157"/>
        <end position="179"/>
    </location>
</feature>
<name>A0A4S5E0P0_9MICC</name>
<evidence type="ECO:0000313" key="8">
    <source>
        <dbReference type="Proteomes" id="UP000305233"/>
    </source>
</evidence>
<keyword evidence="5" id="KW-1278">Translocase</keyword>
<comment type="caution">
    <text evidence="7">The sequence shown here is derived from an EMBL/GenBank/DDBJ whole genome shotgun (WGS) entry which is preliminary data.</text>
</comment>